<dbReference type="RefSeq" id="WP_157422451.1">
    <property type="nucleotide sequence ID" value="NZ_BAAANI010000002.1"/>
</dbReference>
<sequence>MNIVLFVPSGAVDSALEQLAPDPAIDRITVVSRSVPDARDGVHAIVLKPALSALTARAARALGGSAAGRNLLRLSPLDPGRRFSGAARHDRELRARLAEADLIVALERDGILAAWKGVRRSAPVEAKAVYGIAAARTLLAAARD</sequence>
<accession>A0ABV5SR87</accession>
<evidence type="ECO:0000313" key="2">
    <source>
        <dbReference type="Proteomes" id="UP001589667"/>
    </source>
</evidence>
<proteinExistence type="predicted"/>
<reference evidence="1 2" key="1">
    <citation type="submission" date="2024-09" db="EMBL/GenBank/DDBJ databases">
        <authorList>
            <person name="Sun Q."/>
            <person name="Mori K."/>
        </authorList>
    </citation>
    <scope>NUCLEOTIDE SEQUENCE [LARGE SCALE GENOMIC DNA]</scope>
    <source>
        <strain evidence="1 2">JCM 14321</strain>
    </source>
</reference>
<protein>
    <submittedName>
        <fullName evidence="1">Uncharacterized protein</fullName>
    </submittedName>
</protein>
<evidence type="ECO:0000313" key="1">
    <source>
        <dbReference type="EMBL" id="MFB9642860.1"/>
    </source>
</evidence>
<comment type="caution">
    <text evidence="1">The sequence shown here is derived from an EMBL/GenBank/DDBJ whole genome shotgun (WGS) entry which is preliminary data.</text>
</comment>
<organism evidence="1 2">
    <name type="scientific">Agromyces lapidis</name>
    <dbReference type="NCBI Taxonomy" id="279574"/>
    <lineage>
        <taxon>Bacteria</taxon>
        <taxon>Bacillati</taxon>
        <taxon>Actinomycetota</taxon>
        <taxon>Actinomycetes</taxon>
        <taxon>Micrococcales</taxon>
        <taxon>Microbacteriaceae</taxon>
        <taxon>Agromyces</taxon>
    </lineage>
</organism>
<name>A0ABV5SR87_9MICO</name>
<gene>
    <name evidence="1" type="ORF">ACFFQV_11230</name>
</gene>
<dbReference type="Proteomes" id="UP001589667">
    <property type="component" value="Unassembled WGS sequence"/>
</dbReference>
<dbReference type="EMBL" id="JBHMBL010000002">
    <property type="protein sequence ID" value="MFB9642860.1"/>
    <property type="molecule type" value="Genomic_DNA"/>
</dbReference>
<keyword evidence="2" id="KW-1185">Reference proteome</keyword>